<reference evidence="1 2" key="1">
    <citation type="submission" date="2018-06" db="EMBL/GenBank/DDBJ databases">
        <authorList>
            <consortium name="Pathogen Informatics"/>
            <person name="Doyle S."/>
        </authorList>
    </citation>
    <scope>NUCLEOTIDE SEQUENCE [LARGE SCALE GENOMIC DNA]</scope>
    <source>
        <strain evidence="1 2">NCTC11126</strain>
    </source>
</reference>
<name>A0A2X1KB48_ECOLX</name>
<sequence length="100" mass="10956">MNATNKIQCIDNKQMNSHDNPLKDQAIRVTFDAGTGYGWMRNREEASQNEASGERLIAGNDLHCQAAARGFAVLGVHIFTCFVHGFDNFIEADARLAGTA</sequence>
<proteinExistence type="predicted"/>
<protein>
    <submittedName>
        <fullName evidence="1">Uncharacterized protein</fullName>
    </submittedName>
</protein>
<dbReference type="Proteomes" id="UP000250561">
    <property type="component" value="Unassembled WGS sequence"/>
</dbReference>
<accession>A0A2X1KB48</accession>
<evidence type="ECO:0000313" key="2">
    <source>
        <dbReference type="Proteomes" id="UP000250561"/>
    </source>
</evidence>
<evidence type="ECO:0000313" key="1">
    <source>
        <dbReference type="EMBL" id="SPW56213.1"/>
    </source>
</evidence>
<organism evidence="1 2">
    <name type="scientific">Escherichia coli</name>
    <dbReference type="NCBI Taxonomy" id="562"/>
    <lineage>
        <taxon>Bacteria</taxon>
        <taxon>Pseudomonadati</taxon>
        <taxon>Pseudomonadota</taxon>
        <taxon>Gammaproteobacteria</taxon>
        <taxon>Enterobacterales</taxon>
        <taxon>Enterobacteriaceae</taxon>
        <taxon>Escherichia</taxon>
    </lineage>
</organism>
<dbReference type="AlphaFoldDB" id="A0A2X1KB48"/>
<dbReference type="EMBL" id="UARS01000011">
    <property type="protein sequence ID" value="SPW56213.1"/>
    <property type="molecule type" value="Genomic_DNA"/>
</dbReference>
<gene>
    <name evidence="1" type="ORF">NCTC11126_05016</name>
</gene>